<dbReference type="RefSeq" id="WP_196273602.1">
    <property type="nucleotide sequence ID" value="NZ_JADQDO010000017.1"/>
</dbReference>
<proteinExistence type="predicted"/>
<feature type="signal peptide" evidence="3">
    <location>
        <begin position="1"/>
        <end position="26"/>
    </location>
</feature>
<keyword evidence="2" id="KW-1133">Transmembrane helix</keyword>
<accession>A0A931BQH7</accession>
<evidence type="ECO:0000256" key="1">
    <source>
        <dbReference type="ARBA" id="ARBA00004141"/>
    </source>
</evidence>
<feature type="transmembrane region" description="Helical" evidence="2">
    <location>
        <begin position="75"/>
        <end position="96"/>
    </location>
</feature>
<sequence>MKKQTIVTAALIAAGASLVMMEPAFAQAGGGLNLEGFLQNILSMLTGTVAKLLATIALIVIGIAWLFLGMDKRVAGTWVVAVMIIFGAPQILNMIVGS</sequence>
<evidence type="ECO:0000256" key="2">
    <source>
        <dbReference type="SAM" id="Phobius"/>
    </source>
</evidence>
<comment type="caution">
    <text evidence="4">The sequence shown here is derived from an EMBL/GenBank/DDBJ whole genome shotgun (WGS) entry which is preliminary data.</text>
</comment>
<organism evidence="4 5">
    <name type="scientific">Microvirga alba</name>
    <dbReference type="NCBI Taxonomy" id="2791025"/>
    <lineage>
        <taxon>Bacteria</taxon>
        <taxon>Pseudomonadati</taxon>
        <taxon>Pseudomonadota</taxon>
        <taxon>Alphaproteobacteria</taxon>
        <taxon>Hyphomicrobiales</taxon>
        <taxon>Methylobacteriaceae</taxon>
        <taxon>Microvirga</taxon>
    </lineage>
</organism>
<keyword evidence="2" id="KW-0472">Membrane</keyword>
<dbReference type="GO" id="GO:0016020">
    <property type="term" value="C:membrane"/>
    <property type="evidence" value="ECO:0007669"/>
    <property type="project" value="UniProtKB-SubCell"/>
</dbReference>
<keyword evidence="2" id="KW-0812">Transmembrane</keyword>
<evidence type="ECO:0000256" key="3">
    <source>
        <dbReference type="SAM" id="SignalP"/>
    </source>
</evidence>
<dbReference type="Pfam" id="PF04956">
    <property type="entry name" value="TrbC"/>
    <property type="match status" value="1"/>
</dbReference>
<dbReference type="InterPro" id="IPR007039">
    <property type="entry name" value="TrbC/VirB2"/>
</dbReference>
<protein>
    <submittedName>
        <fullName evidence="4">TrbC/VirB2 family protein</fullName>
    </submittedName>
</protein>
<dbReference type="Proteomes" id="UP000599312">
    <property type="component" value="Unassembled WGS sequence"/>
</dbReference>
<feature type="transmembrane region" description="Helical" evidence="2">
    <location>
        <begin position="50"/>
        <end position="68"/>
    </location>
</feature>
<evidence type="ECO:0000313" key="5">
    <source>
        <dbReference type="Proteomes" id="UP000599312"/>
    </source>
</evidence>
<keyword evidence="3" id="KW-0732">Signal</keyword>
<name>A0A931BQH7_9HYPH</name>
<reference evidence="4" key="1">
    <citation type="submission" date="2020-11" db="EMBL/GenBank/DDBJ databases">
        <authorList>
            <person name="Kim M.K."/>
        </authorList>
    </citation>
    <scope>NUCLEOTIDE SEQUENCE</scope>
    <source>
        <strain evidence="4">BT350</strain>
    </source>
</reference>
<dbReference type="EMBL" id="JADQDO010000017">
    <property type="protein sequence ID" value="MBF9235606.1"/>
    <property type="molecule type" value="Genomic_DNA"/>
</dbReference>
<evidence type="ECO:0000313" key="4">
    <source>
        <dbReference type="EMBL" id="MBF9235606.1"/>
    </source>
</evidence>
<keyword evidence="5" id="KW-1185">Reference proteome</keyword>
<gene>
    <name evidence="4" type="ORF">I2H38_19780</name>
</gene>
<feature type="chain" id="PRO_5036966187" evidence="3">
    <location>
        <begin position="27"/>
        <end position="98"/>
    </location>
</feature>
<comment type="subcellular location">
    <subcellularLocation>
        <location evidence="1">Membrane</location>
        <topology evidence="1">Multi-pass membrane protein</topology>
    </subcellularLocation>
</comment>
<dbReference type="AlphaFoldDB" id="A0A931BQH7"/>